<dbReference type="GO" id="GO:0019281">
    <property type="term" value="P:L-methionine biosynthetic process from homoserine via O-succinyl-L-homoserine and cystathionine"/>
    <property type="evidence" value="ECO:0007669"/>
    <property type="project" value="InterPro"/>
</dbReference>
<feature type="binding site" evidence="8">
    <location>
        <position position="163"/>
    </location>
    <ligand>
        <name>substrate</name>
    </ligand>
</feature>
<feature type="active site" evidence="8">
    <location>
        <position position="237"/>
    </location>
</feature>
<dbReference type="CDD" id="cd03131">
    <property type="entry name" value="GATase1_HTS"/>
    <property type="match status" value="1"/>
</dbReference>
<dbReference type="Proteomes" id="UP001157946">
    <property type="component" value="Unassembled WGS sequence"/>
</dbReference>
<evidence type="ECO:0000256" key="6">
    <source>
        <dbReference type="ARBA" id="ARBA00023315"/>
    </source>
</evidence>
<keyword evidence="4 8" id="KW-0808">Transferase</keyword>
<protein>
    <recommendedName>
        <fullName evidence="8">Homoserine O-succinyltransferase</fullName>
        <shortName evidence="8">HST</shortName>
        <ecNumber evidence="8">2.3.1.46</ecNumber>
    </recommendedName>
    <alternativeName>
        <fullName evidence="8">Homoserine transsuccinylase</fullName>
        <shortName evidence="8">HTS</shortName>
    </alternativeName>
</protein>
<dbReference type="PIRSF" id="PIRSF000450">
    <property type="entry name" value="H_ser_succinyltr"/>
    <property type="match status" value="1"/>
</dbReference>
<dbReference type="InterPro" id="IPR005697">
    <property type="entry name" value="HST_MetA"/>
</dbReference>
<dbReference type="RefSeq" id="WP_284723975.1">
    <property type="nucleotide sequence ID" value="NZ_FXTU01000001.1"/>
</dbReference>
<sequence>MPIKIPDKLPAIDILNQENIFVMGERDAFRQDIRPLKIVILNMMPIKITTETQILRLLGNSPLQVEIDLIHPKTHTTRHTPPEHLAMFYKTFDEIRHQKYDGMIITGAPVGHLEYEEVNYWDELRQIMDWKLHHVTSTLHICWGAHAALYHHYGIPKHRLQEKCFGVFEHVICKQNTKLLRGFDDCFYAPHSRLSEVRREEIEKVGELEILAESPEAGVYIVISKDGRQIFVTGHSEYELYTLKEEYERDQAKGIDVPLPKHYFPQDDPNQQPLQRWRAHGNLLFSNWLNYYVYQETPYDLNRIK</sequence>
<comment type="function">
    <text evidence="8">Transfers a succinyl group from succinyl-CoA to L-homoserine, forming succinyl-L-homoserine.</text>
</comment>
<evidence type="ECO:0000256" key="2">
    <source>
        <dbReference type="ARBA" id="ARBA00022490"/>
    </source>
</evidence>
<evidence type="ECO:0000256" key="4">
    <source>
        <dbReference type="ARBA" id="ARBA00022679"/>
    </source>
</evidence>
<comment type="caution">
    <text evidence="8">Lacks conserved residue(s) required for the propagation of feature annotation.</text>
</comment>
<dbReference type="PANTHER" id="PTHR20919">
    <property type="entry name" value="HOMOSERINE O-SUCCINYLTRANSFERASE"/>
    <property type="match status" value="1"/>
</dbReference>
<evidence type="ECO:0000313" key="10">
    <source>
        <dbReference type="EMBL" id="SMP06221.1"/>
    </source>
</evidence>
<feature type="binding site" evidence="8">
    <location>
        <position position="249"/>
    </location>
    <ligand>
        <name>substrate</name>
    </ligand>
</feature>
<dbReference type="PANTHER" id="PTHR20919:SF0">
    <property type="entry name" value="HOMOSERINE O-SUCCINYLTRANSFERASE"/>
    <property type="match status" value="1"/>
</dbReference>
<evidence type="ECO:0000256" key="8">
    <source>
        <dbReference type="HAMAP-Rule" id="MF_00295"/>
    </source>
</evidence>
<evidence type="ECO:0000313" key="11">
    <source>
        <dbReference type="Proteomes" id="UP001157946"/>
    </source>
</evidence>
<feature type="active site" description="Proton acceptor" evidence="8">
    <location>
        <position position="235"/>
    </location>
</feature>
<dbReference type="GO" id="GO:0005737">
    <property type="term" value="C:cytoplasm"/>
    <property type="evidence" value="ECO:0007669"/>
    <property type="project" value="UniProtKB-SubCell"/>
</dbReference>
<dbReference type="FunFam" id="3.40.50.880:FF:000004">
    <property type="entry name" value="Homoserine O-succinyltransferase"/>
    <property type="match status" value="1"/>
</dbReference>
<comment type="catalytic activity">
    <reaction evidence="8">
        <text>L-homoserine + succinyl-CoA = O-succinyl-L-homoserine + CoA</text>
        <dbReference type="Rhea" id="RHEA:22008"/>
        <dbReference type="ChEBI" id="CHEBI:57287"/>
        <dbReference type="ChEBI" id="CHEBI:57292"/>
        <dbReference type="ChEBI" id="CHEBI:57476"/>
        <dbReference type="ChEBI" id="CHEBI:57661"/>
        <dbReference type="EC" id="2.3.1.46"/>
    </reaction>
</comment>
<feature type="binding site" evidence="8">
    <location>
        <position position="192"/>
    </location>
    <ligand>
        <name>substrate</name>
    </ligand>
</feature>
<feature type="site" description="Important for substrate specificity" evidence="8">
    <location>
        <position position="192"/>
    </location>
</feature>
<evidence type="ECO:0000256" key="7">
    <source>
        <dbReference type="ARBA" id="ARBA00049043"/>
    </source>
</evidence>
<comment type="catalytic activity">
    <reaction evidence="7">
        <text>L-homoserine + acetyl-CoA = O-acetyl-L-homoserine + CoA</text>
        <dbReference type="Rhea" id="RHEA:13701"/>
        <dbReference type="ChEBI" id="CHEBI:57287"/>
        <dbReference type="ChEBI" id="CHEBI:57288"/>
        <dbReference type="ChEBI" id="CHEBI:57476"/>
        <dbReference type="ChEBI" id="CHEBI:57716"/>
        <dbReference type="EC" id="2.3.1.31"/>
    </reaction>
</comment>
<dbReference type="GO" id="GO:0008899">
    <property type="term" value="F:homoserine O-succinyltransferase activity"/>
    <property type="evidence" value="ECO:0007669"/>
    <property type="project" value="UniProtKB-EC"/>
</dbReference>
<dbReference type="HAMAP" id="MF_00295">
    <property type="entry name" value="MetA_acyltransf"/>
    <property type="match status" value="1"/>
</dbReference>
<dbReference type="SUPFAM" id="SSF52317">
    <property type="entry name" value="Class I glutamine amidotransferase-like"/>
    <property type="match status" value="1"/>
</dbReference>
<feature type="active site" description="Acyl-thioester intermediate" evidence="8 9">
    <location>
        <position position="142"/>
    </location>
</feature>
<name>A0AA45WK74_9BACL</name>
<dbReference type="EC" id="2.3.1.46" evidence="8"/>
<dbReference type="AlphaFoldDB" id="A0AA45WK74"/>
<organism evidence="10 11">
    <name type="scientific">Laceyella tengchongensis</name>
    <dbReference type="NCBI Taxonomy" id="574699"/>
    <lineage>
        <taxon>Bacteria</taxon>
        <taxon>Bacillati</taxon>
        <taxon>Bacillota</taxon>
        <taxon>Bacilli</taxon>
        <taxon>Bacillales</taxon>
        <taxon>Thermoactinomycetaceae</taxon>
        <taxon>Laceyella</taxon>
    </lineage>
</organism>
<evidence type="ECO:0000256" key="9">
    <source>
        <dbReference type="PIRSR" id="PIRSR000450-1"/>
    </source>
</evidence>
<evidence type="ECO:0000256" key="3">
    <source>
        <dbReference type="ARBA" id="ARBA00022605"/>
    </source>
</evidence>
<feature type="site" description="Important for acyl-CoA specificity" evidence="8">
    <location>
        <position position="111"/>
    </location>
</feature>
<comment type="similarity">
    <text evidence="8">Belongs to the MetA family.</text>
</comment>
<gene>
    <name evidence="8" type="primary">metAS</name>
    <name evidence="10" type="ORF">SAMN06265361_101684</name>
</gene>
<accession>A0AA45WK74</accession>
<comment type="subcellular location">
    <subcellularLocation>
        <location evidence="1 8">Cytoplasm</location>
    </subcellularLocation>
</comment>
<dbReference type="InterPro" id="IPR029062">
    <property type="entry name" value="Class_I_gatase-like"/>
</dbReference>
<dbReference type="InterPro" id="IPR033752">
    <property type="entry name" value="MetA_family"/>
</dbReference>
<comment type="pathway">
    <text evidence="8">Amino-acid biosynthesis; L-methionine biosynthesis via de novo pathway; O-succinyl-L-homoserine from L-homoserine: step 1/1.</text>
</comment>
<keyword evidence="11" id="KW-1185">Reference proteome</keyword>
<reference evidence="10" key="1">
    <citation type="submission" date="2017-05" db="EMBL/GenBank/DDBJ databases">
        <authorList>
            <person name="Varghese N."/>
            <person name="Submissions S."/>
        </authorList>
    </citation>
    <scope>NUCLEOTIDE SEQUENCE</scope>
    <source>
        <strain evidence="10">DSM 45262</strain>
    </source>
</reference>
<dbReference type="EMBL" id="FXTU01000001">
    <property type="protein sequence ID" value="SMP06221.1"/>
    <property type="molecule type" value="Genomic_DNA"/>
</dbReference>
<dbReference type="NCBIfam" id="TIGR01001">
    <property type="entry name" value="metA"/>
    <property type="match status" value="1"/>
</dbReference>
<evidence type="ECO:0000256" key="5">
    <source>
        <dbReference type="ARBA" id="ARBA00023167"/>
    </source>
</evidence>
<keyword evidence="6 8" id="KW-0012">Acyltransferase</keyword>
<keyword evidence="5 8" id="KW-0486">Methionine biosynthesis</keyword>
<dbReference type="Pfam" id="PF04204">
    <property type="entry name" value="HTS"/>
    <property type="match status" value="1"/>
</dbReference>
<keyword evidence="2 8" id="KW-0963">Cytoplasm</keyword>
<comment type="caution">
    <text evidence="10">The sequence shown here is derived from an EMBL/GenBank/DDBJ whole genome shotgun (WGS) entry which is preliminary data.</text>
</comment>
<dbReference type="Gene3D" id="3.40.50.880">
    <property type="match status" value="1"/>
</dbReference>
<evidence type="ECO:0000256" key="1">
    <source>
        <dbReference type="ARBA" id="ARBA00004496"/>
    </source>
</evidence>
<proteinExistence type="inferred from homology"/>
<keyword evidence="3 8" id="KW-0028">Amino-acid biosynthesis</keyword>
<dbReference type="GO" id="GO:0004414">
    <property type="term" value="F:homoserine O-acetyltransferase activity"/>
    <property type="evidence" value="ECO:0007669"/>
    <property type="project" value="UniProtKB-UniRule"/>
</dbReference>